<dbReference type="KEGG" id="dcr:108223806"/>
<gene>
    <name evidence="3" type="ORF">DCAR_017633</name>
    <name evidence="4" type="ORF">DCAR_0520213</name>
</gene>
<feature type="domain" description="DUF668" evidence="1">
    <location>
        <begin position="380"/>
        <end position="470"/>
    </location>
</feature>
<dbReference type="EMBL" id="CP093347">
    <property type="protein sequence ID" value="WOH00837.1"/>
    <property type="molecule type" value="Genomic_DNA"/>
</dbReference>
<dbReference type="Proteomes" id="UP000077755">
    <property type="component" value="Chromosome 5"/>
</dbReference>
<dbReference type="EMBL" id="LNRQ01000005">
    <property type="protein sequence ID" value="KZM94390.1"/>
    <property type="molecule type" value="Genomic_DNA"/>
</dbReference>
<dbReference type="OMA" id="LHYVCRI"/>
<protein>
    <recommendedName>
        <fullName evidence="6">DUF668 domain-containing protein</fullName>
    </recommendedName>
</protein>
<dbReference type="Pfam" id="PF11961">
    <property type="entry name" value="DUF3475"/>
    <property type="match status" value="1"/>
</dbReference>
<dbReference type="STRING" id="79200.A0A162A2Y4"/>
<evidence type="ECO:0008006" key="6">
    <source>
        <dbReference type="Google" id="ProtNLM"/>
    </source>
</evidence>
<dbReference type="OrthoDB" id="2018987at2759"/>
<name>A0A162A2Y4_DAUCS</name>
<dbReference type="InterPro" id="IPR021864">
    <property type="entry name" value="DUF3475"/>
</dbReference>
<dbReference type="PANTHER" id="PTHR31371:SF4">
    <property type="entry name" value="DUF668 DOMAIN-CONTAINING PROTEIN"/>
    <property type="match status" value="1"/>
</dbReference>
<reference evidence="4" key="2">
    <citation type="submission" date="2022-03" db="EMBL/GenBank/DDBJ databases">
        <title>Draft title - Genomic analysis of global carrot germplasm unveils the trajectory of domestication and the origin of high carotenoid orange carrot.</title>
        <authorList>
            <person name="Iorizzo M."/>
            <person name="Ellison S."/>
            <person name="Senalik D."/>
            <person name="Macko-Podgorni A."/>
            <person name="Grzebelus D."/>
            <person name="Bostan H."/>
            <person name="Rolling W."/>
            <person name="Curaba J."/>
            <person name="Simon P."/>
        </authorList>
    </citation>
    <scope>NUCLEOTIDE SEQUENCE</scope>
    <source>
        <tissue evidence="4">Leaf</tissue>
    </source>
</reference>
<accession>A0A162A2Y4</accession>
<evidence type="ECO:0000313" key="3">
    <source>
        <dbReference type="EMBL" id="KZM94390.1"/>
    </source>
</evidence>
<evidence type="ECO:0000259" key="2">
    <source>
        <dbReference type="Pfam" id="PF11961"/>
    </source>
</evidence>
<feature type="domain" description="DUF3475" evidence="2">
    <location>
        <begin position="27"/>
        <end position="83"/>
    </location>
</feature>
<evidence type="ECO:0000313" key="5">
    <source>
        <dbReference type="Proteomes" id="UP000077755"/>
    </source>
</evidence>
<dbReference type="Gramene" id="KZM94390">
    <property type="protein sequence ID" value="KZM94390"/>
    <property type="gene ID" value="DCAR_017633"/>
</dbReference>
<evidence type="ECO:0000313" key="4">
    <source>
        <dbReference type="EMBL" id="WOH00837.1"/>
    </source>
</evidence>
<dbReference type="PANTHER" id="PTHR31371">
    <property type="entry name" value="BNAC09G50660D PROTEIN"/>
    <property type="match status" value="1"/>
</dbReference>
<keyword evidence="5" id="KW-1185">Reference proteome</keyword>
<dbReference type="InterPro" id="IPR007700">
    <property type="entry name" value="DUF668"/>
</dbReference>
<dbReference type="GO" id="GO:0045927">
    <property type="term" value="P:positive regulation of growth"/>
    <property type="evidence" value="ECO:0007669"/>
    <property type="project" value="InterPro"/>
</dbReference>
<evidence type="ECO:0000259" key="1">
    <source>
        <dbReference type="Pfam" id="PF05003"/>
    </source>
</evidence>
<reference evidence="3" key="1">
    <citation type="journal article" date="2016" name="Nat. Genet.">
        <title>A high-quality carrot genome assembly provides new insights into carotenoid accumulation and asterid genome evolution.</title>
        <authorList>
            <person name="Iorizzo M."/>
            <person name="Ellison S."/>
            <person name="Senalik D."/>
            <person name="Zeng P."/>
            <person name="Satapoomin P."/>
            <person name="Huang J."/>
            <person name="Bowman M."/>
            <person name="Iovene M."/>
            <person name="Sanseverino W."/>
            <person name="Cavagnaro P."/>
            <person name="Yildiz M."/>
            <person name="Macko-Podgorni A."/>
            <person name="Moranska E."/>
            <person name="Grzebelus E."/>
            <person name="Grzebelus D."/>
            <person name="Ashrafi H."/>
            <person name="Zheng Z."/>
            <person name="Cheng S."/>
            <person name="Spooner D."/>
            <person name="Van Deynze A."/>
            <person name="Simon P."/>
        </authorList>
    </citation>
    <scope>NUCLEOTIDE SEQUENCE [LARGE SCALE GENOMIC DNA]</scope>
    <source>
        <tissue evidence="3">Leaf</tissue>
    </source>
</reference>
<sequence>MDSEIGKLWRKSGAKTGQETEKAVIGILVFEVSTMMSKLVDLWARVGDKQIDRLHKEVLGSPGVSKFVSDDVNYLKNLVLVEIMDDLSGVAESVARLGKRCVDPLYHHLEYVVEYFVEFDSDWCVWIYRYAKMERKVRKMMRFSAITAQLYQELEVLDELDQSLSRMRGRVGLSKMKLHDAREKIIRQRQEVKKLREMSPWIRTYDYTVRLLLRSLLTILERVKQVFGIDQVQGNVRPQICNNASLARSQSMYVPKQPSEYAHPTSDLRPLGRSVSTMGLNSVKKDPDPYELKMCQQSSIFCVRPTSQGNTRKLSKVGSLKGCMPLPTNNYSSISNAFQEDIDTIEVSSTGNFSHRNLYCNTIISPFISNHKLLSAPLSTLGGAALAVHYANVILYIKKLAASAFISLEARDALYEMLPATIRTSIRIKLKLFAKTLSSSIYDATLAAQWKFTIRRLLQLLVPLANNMIKWRSERNFENQRIVCGTSVLLVQTLYFADQERTEAAITELLMGLNYISRFGKEFCGKAVQQLSCIIASDSVLSFEDVSKPATLKTSPTGITP</sequence>
<dbReference type="AlphaFoldDB" id="A0A162A2Y4"/>
<proteinExistence type="predicted"/>
<dbReference type="Pfam" id="PF05003">
    <property type="entry name" value="DUF668"/>
    <property type="match status" value="1"/>
</dbReference>
<organism evidence="3">
    <name type="scientific">Daucus carota subsp. sativus</name>
    <name type="common">Carrot</name>
    <dbReference type="NCBI Taxonomy" id="79200"/>
    <lineage>
        <taxon>Eukaryota</taxon>
        <taxon>Viridiplantae</taxon>
        <taxon>Streptophyta</taxon>
        <taxon>Embryophyta</taxon>
        <taxon>Tracheophyta</taxon>
        <taxon>Spermatophyta</taxon>
        <taxon>Magnoliopsida</taxon>
        <taxon>eudicotyledons</taxon>
        <taxon>Gunneridae</taxon>
        <taxon>Pentapetalae</taxon>
        <taxon>asterids</taxon>
        <taxon>campanulids</taxon>
        <taxon>Apiales</taxon>
        <taxon>Apiaceae</taxon>
        <taxon>Apioideae</taxon>
        <taxon>Scandiceae</taxon>
        <taxon>Daucinae</taxon>
        <taxon>Daucus</taxon>
        <taxon>Daucus sect. Daucus</taxon>
    </lineage>
</organism>